<dbReference type="EMBL" id="CAJFDH010000006">
    <property type="protein sequence ID" value="CAD5229280.1"/>
    <property type="molecule type" value="Genomic_DNA"/>
</dbReference>
<dbReference type="EMBL" id="CAJFCW020000006">
    <property type="protein sequence ID" value="CAG9126229.1"/>
    <property type="molecule type" value="Genomic_DNA"/>
</dbReference>
<dbReference type="Proteomes" id="UP000614601">
    <property type="component" value="Unassembled WGS sequence"/>
</dbReference>
<keyword evidence="2" id="KW-1185">Reference proteome</keyword>
<gene>
    <name evidence="1" type="ORF">BOKJ2_LOCUS13339</name>
</gene>
<sequence length="103" mass="12353">MSRVVRAYRKLAYWPRQAWKLWPEQMIVFCTFGSVGVFGAIREAVTNPYSIERPWYRSNYDVVRPDARIVHLWRTPEEYPAKYETNRNAGHVTTYKKDYGYNL</sequence>
<protein>
    <submittedName>
        <fullName evidence="1">Uncharacterized protein</fullName>
    </submittedName>
</protein>
<comment type="caution">
    <text evidence="1">The sequence shown here is derived from an EMBL/GenBank/DDBJ whole genome shotgun (WGS) entry which is preliminary data.</text>
</comment>
<accession>A0A811LNN6</accession>
<dbReference type="AlphaFoldDB" id="A0A811LNN6"/>
<name>A0A811LNN6_9BILA</name>
<organism evidence="1 2">
    <name type="scientific">Bursaphelenchus okinawaensis</name>
    <dbReference type="NCBI Taxonomy" id="465554"/>
    <lineage>
        <taxon>Eukaryota</taxon>
        <taxon>Metazoa</taxon>
        <taxon>Ecdysozoa</taxon>
        <taxon>Nematoda</taxon>
        <taxon>Chromadorea</taxon>
        <taxon>Rhabditida</taxon>
        <taxon>Tylenchina</taxon>
        <taxon>Tylenchomorpha</taxon>
        <taxon>Aphelenchoidea</taxon>
        <taxon>Aphelenchoididae</taxon>
        <taxon>Bursaphelenchus</taxon>
    </lineage>
</organism>
<proteinExistence type="predicted"/>
<dbReference type="OrthoDB" id="5786237at2759"/>
<dbReference type="Proteomes" id="UP000783686">
    <property type="component" value="Unassembled WGS sequence"/>
</dbReference>
<reference evidence="1" key="1">
    <citation type="submission" date="2020-09" db="EMBL/GenBank/DDBJ databases">
        <authorList>
            <person name="Kikuchi T."/>
        </authorList>
    </citation>
    <scope>NUCLEOTIDE SEQUENCE</scope>
    <source>
        <strain evidence="1">SH1</strain>
    </source>
</reference>
<evidence type="ECO:0000313" key="2">
    <source>
        <dbReference type="Proteomes" id="UP000614601"/>
    </source>
</evidence>
<evidence type="ECO:0000313" key="1">
    <source>
        <dbReference type="EMBL" id="CAD5229280.1"/>
    </source>
</evidence>